<evidence type="ECO:0000256" key="1">
    <source>
        <dbReference type="SAM" id="MobiDB-lite"/>
    </source>
</evidence>
<dbReference type="Proteomes" id="UP000831817">
    <property type="component" value="Chromosome"/>
</dbReference>
<gene>
    <name evidence="3" type="ORF">MTTB_03560</name>
</gene>
<accession>A0ABN6PDI1</accession>
<dbReference type="Gene3D" id="3.40.50.10710">
    <property type="entry name" value="Metallo-hydrolase/oxidoreductase"/>
    <property type="match status" value="1"/>
</dbReference>
<dbReference type="EMBL" id="AP025698">
    <property type="protein sequence ID" value="BDH78977.1"/>
    <property type="molecule type" value="Genomic_DNA"/>
</dbReference>
<dbReference type="InterPro" id="IPR011108">
    <property type="entry name" value="RMMBL"/>
</dbReference>
<dbReference type="InterPro" id="IPR036866">
    <property type="entry name" value="RibonucZ/Hydroxyglut_hydro"/>
</dbReference>
<proteinExistence type="predicted"/>
<name>A0ABN6PDI1_9EURY</name>
<dbReference type="Pfam" id="PF07521">
    <property type="entry name" value="RMMBL"/>
    <property type="match status" value="1"/>
</dbReference>
<reference evidence="3 4" key="1">
    <citation type="submission" date="2022-04" db="EMBL/GenBank/DDBJ databases">
        <title>Complete genome of Methanothermobacter tenebrarum strain RMAS.</title>
        <authorList>
            <person name="Nakamura K."/>
            <person name="Oshima K."/>
            <person name="Hattori M."/>
            <person name="Kamagata Y."/>
            <person name="Takamizawa K."/>
        </authorList>
    </citation>
    <scope>NUCLEOTIDE SEQUENCE [LARGE SCALE GENOMIC DNA]</scope>
    <source>
        <strain evidence="3 4">RMAS</strain>
    </source>
</reference>
<feature type="compositionally biased region" description="Polar residues" evidence="1">
    <location>
        <begin position="73"/>
        <end position="84"/>
    </location>
</feature>
<dbReference type="RefSeq" id="WP_248564834.1">
    <property type="nucleotide sequence ID" value="NZ_AP025698.1"/>
</dbReference>
<dbReference type="InterPro" id="IPR042173">
    <property type="entry name" value="RNase_J_2"/>
</dbReference>
<evidence type="ECO:0000313" key="3">
    <source>
        <dbReference type="EMBL" id="BDH78977.1"/>
    </source>
</evidence>
<evidence type="ECO:0000313" key="4">
    <source>
        <dbReference type="Proteomes" id="UP000831817"/>
    </source>
</evidence>
<dbReference type="Gene3D" id="3.60.15.10">
    <property type="entry name" value="Ribonuclease Z/Hydroxyacylglutathione hydrolase-like"/>
    <property type="match status" value="1"/>
</dbReference>
<sequence>MILDYKKVKNWLDHFNLPLIKKGMHASGHANGLEISEMIREIEPEKIYPIHTTKKEAFDKLNDDGIKVVHPIPTNNHLNQNPSYHQKKHDTLNPKPYPNLPQIHHQLIFNETPTKQGNPENIIDAGA</sequence>
<feature type="domain" description="Zn-dependent metallo-hydrolase RNA specificity" evidence="2">
    <location>
        <begin position="24"/>
        <end position="69"/>
    </location>
</feature>
<dbReference type="GeneID" id="71964864"/>
<keyword evidence="4" id="KW-1185">Reference proteome</keyword>
<feature type="region of interest" description="Disordered" evidence="1">
    <location>
        <begin position="72"/>
        <end position="99"/>
    </location>
</feature>
<protein>
    <recommendedName>
        <fullName evidence="2">Zn-dependent metallo-hydrolase RNA specificity domain-containing protein</fullName>
    </recommendedName>
</protein>
<organism evidence="3 4">
    <name type="scientific">Methanothermobacter tenebrarum</name>
    <dbReference type="NCBI Taxonomy" id="680118"/>
    <lineage>
        <taxon>Archaea</taxon>
        <taxon>Methanobacteriati</taxon>
        <taxon>Methanobacteriota</taxon>
        <taxon>Methanomada group</taxon>
        <taxon>Methanobacteria</taxon>
        <taxon>Methanobacteriales</taxon>
        <taxon>Methanobacteriaceae</taxon>
        <taxon>Methanothermobacter</taxon>
    </lineage>
</organism>
<evidence type="ECO:0000259" key="2">
    <source>
        <dbReference type="Pfam" id="PF07521"/>
    </source>
</evidence>